<protein>
    <submittedName>
        <fullName evidence="2">HD-GYP domain, c-di-GMP phosphodiesterase class II (Or its inactivated variant)</fullName>
    </submittedName>
</protein>
<dbReference type="Pfam" id="PF13487">
    <property type="entry name" value="HD_5"/>
    <property type="match status" value="1"/>
</dbReference>
<dbReference type="PANTHER" id="PTHR43155:SF2">
    <property type="entry name" value="CYCLIC DI-GMP PHOSPHODIESTERASE PA4108"/>
    <property type="match status" value="1"/>
</dbReference>
<dbReference type="RefSeq" id="WP_093194025.1">
    <property type="nucleotide sequence ID" value="NZ_FNEV01000007.1"/>
</dbReference>
<dbReference type="SMART" id="SM00471">
    <property type="entry name" value="HDc"/>
    <property type="match status" value="1"/>
</dbReference>
<dbReference type="OrthoDB" id="9759601at2"/>
<dbReference type="Proteomes" id="UP000199225">
    <property type="component" value="Unassembled WGS sequence"/>
</dbReference>
<feature type="domain" description="HD-GYP" evidence="1">
    <location>
        <begin position="119"/>
        <end position="315"/>
    </location>
</feature>
<dbReference type="InterPro" id="IPR037522">
    <property type="entry name" value="HD_GYP_dom"/>
</dbReference>
<organism evidence="2 3">
    <name type="scientific">Salimicrobium halophilum</name>
    <dbReference type="NCBI Taxonomy" id="86666"/>
    <lineage>
        <taxon>Bacteria</taxon>
        <taxon>Bacillati</taxon>
        <taxon>Bacillota</taxon>
        <taxon>Bacilli</taxon>
        <taxon>Bacillales</taxon>
        <taxon>Bacillaceae</taxon>
        <taxon>Salimicrobium</taxon>
    </lineage>
</organism>
<sequence length="357" mass="41269">MQINVNELIPGCILTKDVEGKTSRPIIPKDTVIYRTHIDVLQAFRVKEVHISSKMANGENVEEAAKEYEQEQVEVRIDDEFREQYLDGVYKHQQMFKRWRNGFGIDLPAIREWFLPLLFKATATKQEILRLHHYTRQDEYMHHHSVSMGLIAGYLGQRLGLQQGEWIQVALGGLLSDCGMSSLPWDTLHKTGALTERELKEIYQHPVYSYRMVEDLTAMNKKVKLAVLQHHERLDGSGYPLGVRQDKIQFYSQIIAVSDVYHAMTSERPYRKKQSPFKVIEEIQKEQFGKYDLRVTKVLTNDLTNISIGTTVKLSNDEFADIVFIDSATPTHPMVRLHHSDVLISLKDEGLNVKEVY</sequence>
<dbReference type="SUPFAM" id="SSF109604">
    <property type="entry name" value="HD-domain/PDEase-like"/>
    <property type="match status" value="1"/>
</dbReference>
<dbReference type="EMBL" id="FNEV01000007">
    <property type="protein sequence ID" value="SDJ55651.1"/>
    <property type="molecule type" value="Genomic_DNA"/>
</dbReference>
<proteinExistence type="predicted"/>
<dbReference type="Gene3D" id="1.10.3210.10">
    <property type="entry name" value="Hypothetical protein af1432"/>
    <property type="match status" value="1"/>
</dbReference>
<dbReference type="AlphaFoldDB" id="A0A1G8UPE5"/>
<dbReference type="PROSITE" id="PS51832">
    <property type="entry name" value="HD_GYP"/>
    <property type="match status" value="1"/>
</dbReference>
<dbReference type="STRING" id="86666.SAMN04490247_2313"/>
<gene>
    <name evidence="2" type="ORF">SAMN04490247_2313</name>
</gene>
<reference evidence="3" key="1">
    <citation type="submission" date="2016-10" db="EMBL/GenBank/DDBJ databases">
        <authorList>
            <person name="Varghese N."/>
            <person name="Submissions S."/>
        </authorList>
    </citation>
    <scope>NUCLEOTIDE SEQUENCE [LARGE SCALE GENOMIC DNA]</scope>
    <source>
        <strain evidence="3">DSM 4771</strain>
    </source>
</reference>
<dbReference type="InterPro" id="IPR003607">
    <property type="entry name" value="HD/PDEase_dom"/>
</dbReference>
<dbReference type="PANTHER" id="PTHR43155">
    <property type="entry name" value="CYCLIC DI-GMP PHOSPHODIESTERASE PA4108-RELATED"/>
    <property type="match status" value="1"/>
</dbReference>
<dbReference type="CDD" id="cd00077">
    <property type="entry name" value="HDc"/>
    <property type="match status" value="1"/>
</dbReference>
<keyword evidence="3" id="KW-1185">Reference proteome</keyword>
<evidence type="ECO:0000259" key="1">
    <source>
        <dbReference type="PROSITE" id="PS51832"/>
    </source>
</evidence>
<evidence type="ECO:0000313" key="2">
    <source>
        <dbReference type="EMBL" id="SDJ55651.1"/>
    </source>
</evidence>
<evidence type="ECO:0000313" key="3">
    <source>
        <dbReference type="Proteomes" id="UP000199225"/>
    </source>
</evidence>
<name>A0A1G8UPE5_9BACI</name>
<accession>A0A1G8UPE5</accession>